<dbReference type="GO" id="GO:0005829">
    <property type="term" value="C:cytosol"/>
    <property type="evidence" value="ECO:0007669"/>
    <property type="project" value="TreeGrafter"/>
</dbReference>
<dbReference type="AlphaFoldDB" id="A0A645C8F8"/>
<dbReference type="InterPro" id="IPR016193">
    <property type="entry name" value="Cytidine_deaminase-like"/>
</dbReference>
<dbReference type="Gene3D" id="3.40.140.10">
    <property type="entry name" value="Cytidine Deaminase, domain 2"/>
    <property type="match status" value="1"/>
</dbReference>
<evidence type="ECO:0000256" key="5">
    <source>
        <dbReference type="ARBA" id="ARBA00022723"/>
    </source>
</evidence>
<dbReference type="PANTHER" id="PTHR11644:SF2">
    <property type="entry name" value="CYTIDINE DEAMINASE"/>
    <property type="match status" value="1"/>
</dbReference>
<evidence type="ECO:0000256" key="1">
    <source>
        <dbReference type="ARBA" id="ARBA00001947"/>
    </source>
</evidence>
<keyword evidence="7" id="KW-0862">Zinc</keyword>
<dbReference type="FunFam" id="3.40.140.10:FF:000008">
    <property type="entry name" value="Cytidine deaminase"/>
    <property type="match status" value="1"/>
</dbReference>
<protein>
    <recommendedName>
        <fullName evidence="4">cytidine deaminase</fullName>
        <ecNumber evidence="4">3.5.4.5</ecNumber>
    </recommendedName>
    <alternativeName>
        <fullName evidence="8">Cytidine aminohydrolase</fullName>
    </alternativeName>
</protein>
<evidence type="ECO:0000313" key="11">
    <source>
        <dbReference type="EMBL" id="MPM70614.1"/>
    </source>
</evidence>
<dbReference type="PANTHER" id="PTHR11644">
    <property type="entry name" value="CYTIDINE DEAMINASE"/>
    <property type="match status" value="1"/>
</dbReference>
<comment type="function">
    <text evidence="2">This enzyme scavenges exogenous and endogenous cytidine and 2'-deoxycytidine for UMP synthesis.</text>
</comment>
<dbReference type="GO" id="GO:0004126">
    <property type="term" value="F:cytidine deaminase activity"/>
    <property type="evidence" value="ECO:0007669"/>
    <property type="project" value="UniProtKB-EC"/>
</dbReference>
<evidence type="ECO:0000256" key="3">
    <source>
        <dbReference type="ARBA" id="ARBA00006576"/>
    </source>
</evidence>
<evidence type="ECO:0000256" key="8">
    <source>
        <dbReference type="ARBA" id="ARBA00032005"/>
    </source>
</evidence>
<dbReference type="SUPFAM" id="SSF53927">
    <property type="entry name" value="Cytidine deaminase-like"/>
    <property type="match status" value="1"/>
</dbReference>
<dbReference type="EC" id="3.5.4.5" evidence="4"/>
<evidence type="ECO:0000256" key="6">
    <source>
        <dbReference type="ARBA" id="ARBA00022801"/>
    </source>
</evidence>
<evidence type="ECO:0000256" key="4">
    <source>
        <dbReference type="ARBA" id="ARBA00012783"/>
    </source>
</evidence>
<accession>A0A645C8F8</accession>
<dbReference type="CDD" id="cd01283">
    <property type="entry name" value="cytidine_deaminase"/>
    <property type="match status" value="1"/>
</dbReference>
<evidence type="ECO:0000256" key="7">
    <source>
        <dbReference type="ARBA" id="ARBA00022833"/>
    </source>
</evidence>
<gene>
    <name evidence="11" type="primary">cdd_24</name>
    <name evidence="11" type="ORF">SDC9_117569</name>
</gene>
<comment type="cofactor">
    <cofactor evidence="1">
        <name>Zn(2+)</name>
        <dbReference type="ChEBI" id="CHEBI:29105"/>
    </cofactor>
</comment>
<organism evidence="11">
    <name type="scientific">bioreactor metagenome</name>
    <dbReference type="NCBI Taxonomy" id="1076179"/>
    <lineage>
        <taxon>unclassified sequences</taxon>
        <taxon>metagenomes</taxon>
        <taxon>ecological metagenomes</taxon>
    </lineage>
</organism>
<evidence type="ECO:0000259" key="10">
    <source>
        <dbReference type="PROSITE" id="PS51747"/>
    </source>
</evidence>
<dbReference type="GO" id="GO:0055086">
    <property type="term" value="P:nucleobase-containing small molecule metabolic process"/>
    <property type="evidence" value="ECO:0007669"/>
    <property type="project" value="UniProtKB-ARBA"/>
</dbReference>
<feature type="domain" description="CMP/dCMP-type deaminase" evidence="10">
    <location>
        <begin position="1"/>
        <end position="129"/>
    </location>
</feature>
<sequence length="132" mass="14483">MDYTEILNEAYKAMHNAYAPYSNFHVGACVKCKDGSCFYGANIENASYGATNCGERSAIFAAYSRGYRQDDIEAIAIVSDGKRIAGPCGICRQVLSELLNEDTPIVLGVKDEVKVMTIKELLPLSFGREDLK</sequence>
<evidence type="ECO:0000256" key="9">
    <source>
        <dbReference type="ARBA" id="ARBA00049558"/>
    </source>
</evidence>
<keyword evidence="5" id="KW-0479">Metal-binding</keyword>
<dbReference type="Pfam" id="PF00383">
    <property type="entry name" value="dCMP_cyt_deam_1"/>
    <property type="match status" value="1"/>
</dbReference>
<dbReference type="InterPro" id="IPR050202">
    <property type="entry name" value="Cyt/Deoxycyt_deaminase"/>
</dbReference>
<comment type="similarity">
    <text evidence="3">Belongs to the cytidine and deoxycytidylate deaminase family.</text>
</comment>
<comment type="caution">
    <text evidence="11">The sequence shown here is derived from an EMBL/GenBank/DDBJ whole genome shotgun (WGS) entry which is preliminary data.</text>
</comment>
<dbReference type="GO" id="GO:0042802">
    <property type="term" value="F:identical protein binding"/>
    <property type="evidence" value="ECO:0007669"/>
    <property type="project" value="UniProtKB-ARBA"/>
</dbReference>
<reference evidence="11" key="1">
    <citation type="submission" date="2019-08" db="EMBL/GenBank/DDBJ databases">
        <authorList>
            <person name="Kucharzyk K."/>
            <person name="Murdoch R.W."/>
            <person name="Higgins S."/>
            <person name="Loffler F."/>
        </authorList>
    </citation>
    <scope>NUCLEOTIDE SEQUENCE</scope>
</reference>
<dbReference type="NCBIfam" id="NF004064">
    <property type="entry name" value="PRK05578.1"/>
    <property type="match status" value="1"/>
</dbReference>
<dbReference type="PROSITE" id="PS51747">
    <property type="entry name" value="CYT_DCMP_DEAMINASES_2"/>
    <property type="match status" value="1"/>
</dbReference>
<dbReference type="NCBIfam" id="TIGR01354">
    <property type="entry name" value="cyt_deam_tetra"/>
    <property type="match status" value="1"/>
</dbReference>
<dbReference type="EMBL" id="VSSQ01023577">
    <property type="protein sequence ID" value="MPM70614.1"/>
    <property type="molecule type" value="Genomic_DNA"/>
</dbReference>
<name>A0A645C8F8_9ZZZZ</name>
<dbReference type="PROSITE" id="PS00903">
    <property type="entry name" value="CYT_DCMP_DEAMINASES_1"/>
    <property type="match status" value="1"/>
</dbReference>
<proteinExistence type="inferred from homology"/>
<dbReference type="InterPro" id="IPR016192">
    <property type="entry name" value="APOBEC/CMP_deaminase_Zn-bd"/>
</dbReference>
<comment type="catalytic activity">
    <reaction evidence="9">
        <text>cytidine + H2O + H(+) = uridine + NH4(+)</text>
        <dbReference type="Rhea" id="RHEA:16069"/>
        <dbReference type="ChEBI" id="CHEBI:15377"/>
        <dbReference type="ChEBI" id="CHEBI:15378"/>
        <dbReference type="ChEBI" id="CHEBI:16704"/>
        <dbReference type="ChEBI" id="CHEBI:17562"/>
        <dbReference type="ChEBI" id="CHEBI:28938"/>
        <dbReference type="EC" id="3.5.4.5"/>
    </reaction>
</comment>
<evidence type="ECO:0000256" key="2">
    <source>
        <dbReference type="ARBA" id="ARBA00003949"/>
    </source>
</evidence>
<dbReference type="GO" id="GO:0072527">
    <property type="term" value="P:pyrimidine-containing compound metabolic process"/>
    <property type="evidence" value="ECO:0007669"/>
    <property type="project" value="UniProtKB-ARBA"/>
</dbReference>
<dbReference type="InterPro" id="IPR006262">
    <property type="entry name" value="Cyt_deam_tetra"/>
</dbReference>
<keyword evidence="6 11" id="KW-0378">Hydrolase</keyword>
<dbReference type="InterPro" id="IPR002125">
    <property type="entry name" value="CMP_dCMP_dom"/>
</dbReference>
<dbReference type="GO" id="GO:0008270">
    <property type="term" value="F:zinc ion binding"/>
    <property type="evidence" value="ECO:0007669"/>
    <property type="project" value="InterPro"/>
</dbReference>